<feature type="domain" description="Bacterial sugar transferase" evidence="3">
    <location>
        <begin position="6"/>
        <end position="185"/>
    </location>
</feature>
<feature type="transmembrane region" description="Helical" evidence="2">
    <location>
        <begin position="12"/>
        <end position="33"/>
    </location>
</feature>
<protein>
    <submittedName>
        <fullName evidence="4">Capsular biosynthesis protein</fullName>
    </submittedName>
</protein>
<name>A0A1X1L938_STRMT</name>
<keyword evidence="2" id="KW-0812">Transmembrane</keyword>
<keyword evidence="2" id="KW-0472">Membrane</keyword>
<dbReference type="InterPro" id="IPR003362">
    <property type="entry name" value="Bact_transf"/>
</dbReference>
<dbReference type="Pfam" id="PF02397">
    <property type="entry name" value="Bac_transf"/>
    <property type="match status" value="1"/>
</dbReference>
<keyword evidence="2" id="KW-1133">Transmembrane helix</keyword>
<dbReference type="PANTHER" id="PTHR30576:SF0">
    <property type="entry name" value="UNDECAPRENYL-PHOSPHATE N-ACETYLGALACTOSAMINYL 1-PHOSPHATE TRANSFERASE-RELATED"/>
    <property type="match status" value="1"/>
</dbReference>
<gene>
    <name evidence="4" type="ORF">B7692_00890</name>
</gene>
<organism evidence="4 5">
    <name type="scientific">Streptococcus mitis</name>
    <dbReference type="NCBI Taxonomy" id="28037"/>
    <lineage>
        <taxon>Bacteria</taxon>
        <taxon>Bacillati</taxon>
        <taxon>Bacillota</taxon>
        <taxon>Bacilli</taxon>
        <taxon>Lactobacillales</taxon>
        <taxon>Streptococcaceae</taxon>
        <taxon>Streptococcus</taxon>
        <taxon>Streptococcus mitis group</taxon>
    </lineage>
</organism>
<proteinExistence type="inferred from homology"/>
<accession>A0A1X1L938</accession>
<evidence type="ECO:0000313" key="4">
    <source>
        <dbReference type="EMBL" id="ORP08217.1"/>
    </source>
</evidence>
<dbReference type="EMBL" id="NCVN01000004">
    <property type="protein sequence ID" value="ORP08217.1"/>
    <property type="molecule type" value="Genomic_DNA"/>
</dbReference>
<dbReference type="Proteomes" id="UP000193206">
    <property type="component" value="Unassembled WGS sequence"/>
</dbReference>
<dbReference type="GO" id="GO:0016780">
    <property type="term" value="F:phosphotransferase activity, for other substituted phosphate groups"/>
    <property type="evidence" value="ECO:0007669"/>
    <property type="project" value="TreeGrafter"/>
</dbReference>
<dbReference type="AlphaFoldDB" id="A0A1X1L938"/>
<dbReference type="PANTHER" id="PTHR30576">
    <property type="entry name" value="COLANIC BIOSYNTHESIS UDP-GLUCOSE LIPID CARRIER TRANSFERASE"/>
    <property type="match status" value="1"/>
</dbReference>
<reference evidence="4 5" key="1">
    <citation type="journal article" date="2016" name="Eur. J. Clin. Microbiol. Infect. Dis.">
        <title>Whole genome sequencing as a tool for phylogenetic analysis of clinical strains of Mitis group streptococci.</title>
        <authorList>
            <person name="Rasmussen L.H."/>
            <person name="Dargis R."/>
            <person name="Hojholt K."/>
            <person name="Christensen J.J."/>
            <person name="Skovgaard O."/>
            <person name="Justesen U.S."/>
            <person name="Rosenvinge F.S."/>
            <person name="Moser C."/>
            <person name="Lukjancenko O."/>
            <person name="Rasmussen S."/>
            <person name="Nielsen X.C."/>
        </authorList>
    </citation>
    <scope>NUCLEOTIDE SEQUENCE [LARGE SCALE GENOMIC DNA]</scope>
    <source>
        <strain evidence="4 5">B_009152_10</strain>
    </source>
</reference>
<comment type="caution">
    <text evidence="4">The sequence shown here is derived from an EMBL/GenBank/DDBJ whole genome shotgun (WGS) entry which is preliminary data.</text>
</comment>
<dbReference type="RefSeq" id="WP_084929643.1">
    <property type="nucleotide sequence ID" value="NZ_NCVN01000004.1"/>
</dbReference>
<evidence type="ECO:0000313" key="5">
    <source>
        <dbReference type="Proteomes" id="UP000193206"/>
    </source>
</evidence>
<sequence>MYRRIKRILGLLISIPSLLLIIPICLIACIFIVTESSGNPIYIQERIGLNGRRFSIYKLRSMYQDAEKNGHKWASKNDTRITKVGRFIRKTRIDELPQIINVIKGEMSIIGPRPERPEFINEFLKDIPNFNERLAVRPGITGWAQVNGGYELTPKDKLVYDIFYINHESIKLDFLILLKTIKVMFTGNGSR</sequence>
<evidence type="ECO:0000256" key="1">
    <source>
        <dbReference type="ARBA" id="ARBA00006464"/>
    </source>
</evidence>
<comment type="similarity">
    <text evidence="1">Belongs to the bacterial sugar transferase family.</text>
</comment>
<evidence type="ECO:0000259" key="3">
    <source>
        <dbReference type="Pfam" id="PF02397"/>
    </source>
</evidence>
<evidence type="ECO:0000256" key="2">
    <source>
        <dbReference type="SAM" id="Phobius"/>
    </source>
</evidence>